<dbReference type="OrthoDB" id="370595at2759"/>
<keyword evidence="1" id="KW-0175">Coiled coil</keyword>
<evidence type="ECO:0000256" key="1">
    <source>
        <dbReference type="SAM" id="Coils"/>
    </source>
</evidence>
<evidence type="ECO:0000313" key="3">
    <source>
        <dbReference type="Proteomes" id="UP000220158"/>
    </source>
</evidence>
<dbReference type="SUPFAM" id="SSF52058">
    <property type="entry name" value="L domain-like"/>
    <property type="match status" value="1"/>
</dbReference>
<accession>A0A1J1H5L1</accession>
<keyword evidence="3" id="KW-1185">Reference proteome</keyword>
<proteinExistence type="predicted"/>
<evidence type="ECO:0000313" key="2">
    <source>
        <dbReference type="EMBL" id="CRH00221.1"/>
    </source>
</evidence>
<dbReference type="RefSeq" id="XP_028533225.1">
    <property type="nucleotide sequence ID" value="XM_028676769.1"/>
</dbReference>
<dbReference type="AlphaFoldDB" id="A0A1J1H5L1"/>
<reference evidence="2 3" key="1">
    <citation type="submission" date="2015-04" db="EMBL/GenBank/DDBJ databases">
        <authorList>
            <consortium name="Pathogen Informatics"/>
        </authorList>
    </citation>
    <scope>NUCLEOTIDE SEQUENCE [LARGE SCALE GENOMIC DNA]</scope>
    <source>
        <strain evidence="2 3">SGS1</strain>
    </source>
</reference>
<dbReference type="Proteomes" id="UP000220158">
    <property type="component" value="Chromosome 9"/>
</dbReference>
<dbReference type="GeneID" id="39736336"/>
<protein>
    <submittedName>
        <fullName evidence="2">Uncharacterized protein</fullName>
    </submittedName>
</protein>
<sequence>MCEKVESGLFYKDCNLYIGEYILQDKIQKEDNLEKSKDDISKKKNDLPKEISKNIYDEKDLYKSNKKNEEIDKEKNNNDNKNDSNIIFHGYGKYIKKNEIFVGVFEKNAYRKGIWIKYKNIHNLFFYMNIHEMILKEEKNINIENFKNLLYLPLKEINIYIGEFDDNMFNGFSLYYFYPFLYVGYFINNSMTGYGYIFHISSLNEINYSKKNNIFSYSNLFNYLFVREMKSEKSTNVKDSKKKNEKNKLEEESVAEIKSVNERKNEKIDIQNNKNSDDIKDSEDDNLQRKLLFDRIYEQLEKMVKEINYKESNDNKSEKEKNKDKNNLIDKIEKDIYKNLKLNIKKKNRINKIKKILQENKKENFFDIFNYITYDNLFFKGFFYKNKFSNNDKEQTIYKNMFIQLYKDNIISKIEMIRNNILNDLKPDDIHISEHNDLYVFEKKRKIILKKKKTDIKNEVRYDIRNNINEDIKENLIYENLKNLVDWTILKNIFELTLKNNIEYFIDVITDEKIFKYKNKFRELNIEEKYLNKATLNLNGYFQLVILNFKCKGEILFNLNTSKCNFQNIYKIKIFLVSSDKSSIIKYNTFNLYYIFVYVRNLDKKNKNKIKKKKN</sequence>
<organism evidence="2 3">
    <name type="scientific">Plasmodium relictum</name>
    <dbReference type="NCBI Taxonomy" id="85471"/>
    <lineage>
        <taxon>Eukaryota</taxon>
        <taxon>Sar</taxon>
        <taxon>Alveolata</taxon>
        <taxon>Apicomplexa</taxon>
        <taxon>Aconoidasida</taxon>
        <taxon>Haemosporida</taxon>
        <taxon>Plasmodiidae</taxon>
        <taxon>Plasmodium</taxon>
        <taxon>Plasmodium (Haemamoeba)</taxon>
    </lineage>
</organism>
<name>A0A1J1H5L1_PLARL</name>
<dbReference type="VEuPathDB" id="PlasmoDB:PRELSG_0932400"/>
<dbReference type="EMBL" id="LN835304">
    <property type="protein sequence ID" value="CRH00221.1"/>
    <property type="molecule type" value="Genomic_DNA"/>
</dbReference>
<gene>
    <name evidence="2" type="ORF">PRELSG_0932400</name>
</gene>
<feature type="coiled-coil region" evidence="1">
    <location>
        <begin position="26"/>
        <end position="84"/>
    </location>
</feature>
<dbReference type="KEGG" id="prel:PRELSG_0932400"/>